<keyword evidence="14" id="KW-1185">Reference proteome</keyword>
<keyword evidence="5 9" id="KW-0067">ATP-binding</keyword>
<accession>A0A8S1KR32</accession>
<dbReference type="EC" id="6.1.1.4" evidence="2"/>
<gene>
    <name evidence="13" type="ORF">PSON_ATCC_30995.1.T0100176</name>
</gene>
<evidence type="ECO:0000256" key="2">
    <source>
        <dbReference type="ARBA" id="ARBA00013164"/>
    </source>
</evidence>
<evidence type="ECO:0000256" key="9">
    <source>
        <dbReference type="RuleBase" id="RU363035"/>
    </source>
</evidence>
<organism evidence="13 14">
    <name type="scientific">Paramecium sonneborni</name>
    <dbReference type="NCBI Taxonomy" id="65129"/>
    <lineage>
        <taxon>Eukaryota</taxon>
        <taxon>Sar</taxon>
        <taxon>Alveolata</taxon>
        <taxon>Ciliophora</taxon>
        <taxon>Intramacronucleata</taxon>
        <taxon>Oligohymenophorea</taxon>
        <taxon>Peniculida</taxon>
        <taxon>Parameciidae</taxon>
        <taxon>Paramecium</taxon>
    </lineage>
</organism>
<sequence length="1027" mass="118428">MDQKQSFARRDKLKSIEQQIQEQWAAQQSFNSNPDERKKFFLTFPFPYANGRLHLGHCFSFSKCDFIARFKRLQGQNVLLPFAFHCTGMPISAAAKKLQRDLEIKQSGVELPDKCQYQSLLQMNIKEEEIPKFADPYYWIRFFPSLAKEDLISFGSSVDWRRSFITTDENPYFNSFIEWHLTKLREAGYIKFGKRPSIFSTQDEQLCADHDRREGEGVNPQEYTLIKQRVLKPELIDASLAGKNLFLVCATLRPETMYGQTNSFVLPEGEYGVFEMKNDEFFVCSERSALNMAYQGLTKEDKKLNKVATVKGTQLIGLEIKAPLTNYEKVYVLPMPGIKMNKATGVVTSVPSDAPDDWATLRDLQKKPDFYHIKPEWADFKPIPIIDVPKYGDLAALTACDQFQIKSLKDKDLLQKAKEEVYKAGFYEGKMIIGKYQGMKVCDAKPLVRKDMIQNGEALPYYEPENTVISRNGDECVVSFCDQWYITYDNQEWKNKVKEHVQNNFETYNAKVKQELLEAIDWIREWGLSRSFGLGTKVPWDKQYLIESLSDSTIYFAYYTVAHYLQGDLNGTIPGLAGFTPNQLTIPVYDYLFLGKDSEQVPAEMKQQLDVMRKEFLYYYPMNLRSSGKDLIKNHLIFALFNHAAVWKDQPQLWPKGYFCNGYILVDGEKMSKQSGNFKTVQDMVKTYGSDATRFGCAEAGDLLDDANYELKLADSAILKLTTLEMYLEKISPLLQNYRTQAQSKNIEFFDQVFESQINHQAILIVQNYEEMKFREVAKNGFYVLQGYKDDYLLAVQAEGPNKNLIMKYIEIQLTLMNPIVPHITEYCYQKYFYPFVKDQGYPETLTKYVLPHVGTYVYNANILRQFNYLQNLMSTLRVAIAKYKETLKKQKKPEVINKVTLVVAKDFADWQKEVLILMNRQLIDNEPGFDFNAQIKANKGKNMAAQLQFSSYIMGEFKQRGADAINPNPTLDEEAFLNNFTQYIIGDLKIKEFAIIDSTVAQKSDIKPVSQAGNNAQPGKPCPLFE</sequence>
<feature type="domain" description="Aminoacyl-tRNA synthetase class Ia" evidence="11">
    <location>
        <begin position="19"/>
        <end position="706"/>
    </location>
</feature>
<dbReference type="Proteomes" id="UP000692954">
    <property type="component" value="Unassembled WGS sequence"/>
</dbReference>
<evidence type="ECO:0000256" key="4">
    <source>
        <dbReference type="ARBA" id="ARBA00022741"/>
    </source>
</evidence>
<dbReference type="Pfam" id="PF00133">
    <property type="entry name" value="tRNA-synt_1"/>
    <property type="match status" value="1"/>
</dbReference>
<reference evidence="13" key="1">
    <citation type="submission" date="2021-01" db="EMBL/GenBank/DDBJ databases">
        <authorList>
            <consortium name="Genoscope - CEA"/>
            <person name="William W."/>
        </authorList>
    </citation>
    <scope>NUCLEOTIDE SEQUENCE</scope>
</reference>
<dbReference type="InterPro" id="IPR002300">
    <property type="entry name" value="aa-tRNA-synth_Ia"/>
</dbReference>
<evidence type="ECO:0000259" key="11">
    <source>
        <dbReference type="Pfam" id="PF00133"/>
    </source>
</evidence>
<dbReference type="InterPro" id="IPR013155">
    <property type="entry name" value="M/V/L/I-tRNA-synth_anticd-bd"/>
</dbReference>
<keyword evidence="7 9" id="KW-0030">Aminoacyl-tRNA synthetase</keyword>
<dbReference type="EMBL" id="CAJJDN010000010">
    <property type="protein sequence ID" value="CAD8056315.1"/>
    <property type="molecule type" value="Genomic_DNA"/>
</dbReference>
<dbReference type="OrthoDB" id="10249672at2759"/>
<evidence type="ECO:0000256" key="1">
    <source>
        <dbReference type="ARBA" id="ARBA00005594"/>
    </source>
</evidence>
<dbReference type="AlphaFoldDB" id="A0A8S1KR32"/>
<name>A0A8S1KR32_9CILI</name>
<evidence type="ECO:0000259" key="12">
    <source>
        <dbReference type="Pfam" id="PF08264"/>
    </source>
</evidence>
<dbReference type="GO" id="GO:0005524">
    <property type="term" value="F:ATP binding"/>
    <property type="evidence" value="ECO:0007669"/>
    <property type="project" value="UniProtKB-KW"/>
</dbReference>
<evidence type="ECO:0000256" key="5">
    <source>
        <dbReference type="ARBA" id="ARBA00022840"/>
    </source>
</evidence>
<feature type="region of interest" description="Disordered" evidence="10">
    <location>
        <begin position="1008"/>
        <end position="1027"/>
    </location>
</feature>
<proteinExistence type="inferred from homology"/>
<dbReference type="Pfam" id="PF08264">
    <property type="entry name" value="Anticodon_1"/>
    <property type="match status" value="1"/>
</dbReference>
<dbReference type="GO" id="GO:0004823">
    <property type="term" value="F:leucine-tRNA ligase activity"/>
    <property type="evidence" value="ECO:0007669"/>
    <property type="project" value="UniProtKB-EC"/>
</dbReference>
<evidence type="ECO:0000313" key="13">
    <source>
        <dbReference type="EMBL" id="CAD8056315.1"/>
    </source>
</evidence>
<evidence type="ECO:0000256" key="8">
    <source>
        <dbReference type="ARBA" id="ARBA00030520"/>
    </source>
</evidence>
<keyword evidence="6 9" id="KW-0648">Protein biosynthesis</keyword>
<dbReference type="PANTHER" id="PTHR45794:SF1">
    <property type="entry name" value="LEUCINE--TRNA LIGASE, CYTOPLASMIC"/>
    <property type="match status" value="1"/>
</dbReference>
<evidence type="ECO:0000313" key="14">
    <source>
        <dbReference type="Proteomes" id="UP000692954"/>
    </source>
</evidence>
<dbReference type="InterPro" id="IPR004493">
    <property type="entry name" value="Leu-tRNA-synth_Ia_arc/euk"/>
</dbReference>
<dbReference type="FunFam" id="3.90.740.10:FF:000001">
    <property type="entry name" value="Leucine--tRNA ligase, cytoplasmic"/>
    <property type="match status" value="1"/>
</dbReference>
<protein>
    <recommendedName>
        <fullName evidence="2">leucine--tRNA ligase</fullName>
        <ecNumber evidence="2">6.1.1.4</ecNumber>
    </recommendedName>
    <alternativeName>
        <fullName evidence="8">Leucyl-tRNA synthetase</fullName>
    </alternativeName>
</protein>
<evidence type="ECO:0000256" key="7">
    <source>
        <dbReference type="ARBA" id="ARBA00023146"/>
    </source>
</evidence>
<dbReference type="NCBIfam" id="TIGR00395">
    <property type="entry name" value="leuS_arch"/>
    <property type="match status" value="1"/>
</dbReference>
<feature type="domain" description="Methionyl/Valyl/Leucyl/Isoleucyl-tRNA synthetase anticodon-binding" evidence="12">
    <location>
        <begin position="751"/>
        <end position="891"/>
    </location>
</feature>
<dbReference type="GO" id="GO:0006429">
    <property type="term" value="P:leucyl-tRNA aminoacylation"/>
    <property type="evidence" value="ECO:0007669"/>
    <property type="project" value="InterPro"/>
</dbReference>
<keyword evidence="3 9" id="KW-0436">Ligase</keyword>
<dbReference type="PROSITE" id="PS00178">
    <property type="entry name" value="AA_TRNA_LIGASE_I"/>
    <property type="match status" value="1"/>
</dbReference>
<evidence type="ECO:0000256" key="6">
    <source>
        <dbReference type="ARBA" id="ARBA00022917"/>
    </source>
</evidence>
<dbReference type="InterPro" id="IPR001412">
    <property type="entry name" value="aa-tRNA-synth_I_CS"/>
</dbReference>
<dbReference type="NCBIfam" id="NF008957">
    <property type="entry name" value="PRK12300.1"/>
    <property type="match status" value="1"/>
</dbReference>
<comment type="caution">
    <text evidence="13">The sequence shown here is derived from an EMBL/GenBank/DDBJ whole genome shotgun (WGS) entry which is preliminary data.</text>
</comment>
<comment type="similarity">
    <text evidence="1 9">Belongs to the class-I aminoacyl-tRNA synthetase family.</text>
</comment>
<keyword evidence="4 9" id="KW-0547">Nucleotide-binding</keyword>
<evidence type="ECO:0000256" key="3">
    <source>
        <dbReference type="ARBA" id="ARBA00022598"/>
    </source>
</evidence>
<evidence type="ECO:0000256" key="10">
    <source>
        <dbReference type="SAM" id="MobiDB-lite"/>
    </source>
</evidence>
<dbReference type="PANTHER" id="PTHR45794">
    <property type="entry name" value="LEUCYL-TRNA SYNTHETASE"/>
    <property type="match status" value="1"/>
</dbReference>